<feature type="transmembrane region" description="Helical" evidence="1">
    <location>
        <begin position="186"/>
        <end position="204"/>
    </location>
</feature>
<keyword evidence="1" id="KW-0472">Membrane</keyword>
<proteinExistence type="predicted"/>
<name>A0ABV6BKR1_9FLAO</name>
<gene>
    <name evidence="2" type="ORF">ACFFLS_03180</name>
</gene>
<organism evidence="2 3">
    <name type="scientific">Flavobacterium procerum</name>
    <dbReference type="NCBI Taxonomy" id="1455569"/>
    <lineage>
        <taxon>Bacteria</taxon>
        <taxon>Pseudomonadati</taxon>
        <taxon>Bacteroidota</taxon>
        <taxon>Flavobacteriia</taxon>
        <taxon>Flavobacteriales</taxon>
        <taxon>Flavobacteriaceae</taxon>
        <taxon>Flavobacterium</taxon>
    </lineage>
</organism>
<accession>A0ABV6BKR1</accession>
<comment type="caution">
    <text evidence="2">The sequence shown here is derived from an EMBL/GenBank/DDBJ whole genome shotgun (WGS) entry which is preliminary data.</text>
</comment>
<dbReference type="EMBL" id="JBHLYW010000003">
    <property type="protein sequence ID" value="MFC0076028.1"/>
    <property type="molecule type" value="Genomic_DNA"/>
</dbReference>
<protein>
    <submittedName>
        <fullName evidence="2">Uncharacterized protein</fullName>
    </submittedName>
</protein>
<evidence type="ECO:0000256" key="1">
    <source>
        <dbReference type="SAM" id="Phobius"/>
    </source>
</evidence>
<dbReference type="Proteomes" id="UP001589734">
    <property type="component" value="Unassembled WGS sequence"/>
</dbReference>
<feature type="transmembrane region" description="Helical" evidence="1">
    <location>
        <begin position="12"/>
        <end position="32"/>
    </location>
</feature>
<keyword evidence="1" id="KW-0812">Transmembrane</keyword>
<reference evidence="2 3" key="1">
    <citation type="submission" date="2024-09" db="EMBL/GenBank/DDBJ databases">
        <authorList>
            <person name="Sun Q."/>
            <person name="Mori K."/>
        </authorList>
    </citation>
    <scope>NUCLEOTIDE SEQUENCE [LARGE SCALE GENOMIC DNA]</scope>
    <source>
        <strain evidence="2 3">CGMCC 1.12926</strain>
    </source>
</reference>
<sequence>MIKEKAKRRRVFYVPGMISLVLIPIFCLYHFYKIEAFKVYSALEFTISNQEDFQKYKIEDLRKYRVFDFNKKKSNGLQELKELRFFVRGLVKEYDISNGAKICFGAKTDYDVFISVLNIIEEENVPIWGLFSNDIYAMGNPKPKSSDRRFVCGTSKYSEQNTIRMREEERKERLQVFQVQFLKQQWVLFVAYFGLVLLNIFALFKLKKG</sequence>
<dbReference type="RefSeq" id="WP_379683249.1">
    <property type="nucleotide sequence ID" value="NZ_JBHLYW010000003.1"/>
</dbReference>
<keyword evidence="3" id="KW-1185">Reference proteome</keyword>
<keyword evidence="1" id="KW-1133">Transmembrane helix</keyword>
<evidence type="ECO:0000313" key="2">
    <source>
        <dbReference type="EMBL" id="MFC0076028.1"/>
    </source>
</evidence>
<evidence type="ECO:0000313" key="3">
    <source>
        <dbReference type="Proteomes" id="UP001589734"/>
    </source>
</evidence>